<protein>
    <submittedName>
        <fullName evidence="1">Uncharacterized protein</fullName>
    </submittedName>
</protein>
<sequence length="83" mass="9110">MVQITSAQSRISWELRTGIDLATQELGNTDLNTGYTFGLEYLHLLGNSTLDFYIHGGRIYNHIEVESSDGDIIAGSQHQLGVG</sequence>
<name>A0A521F1A3_9BACT</name>
<evidence type="ECO:0000313" key="2">
    <source>
        <dbReference type="Proteomes" id="UP000317593"/>
    </source>
</evidence>
<dbReference type="RefSeq" id="WP_142715842.1">
    <property type="nucleotide sequence ID" value="NZ_FXTH01000021.1"/>
</dbReference>
<organism evidence="1 2">
    <name type="scientific">Fodinibius sediminis</name>
    <dbReference type="NCBI Taxonomy" id="1214077"/>
    <lineage>
        <taxon>Bacteria</taxon>
        <taxon>Pseudomonadati</taxon>
        <taxon>Balneolota</taxon>
        <taxon>Balneolia</taxon>
        <taxon>Balneolales</taxon>
        <taxon>Balneolaceae</taxon>
        <taxon>Fodinibius</taxon>
    </lineage>
</organism>
<gene>
    <name evidence="1" type="ORF">SAMN06265218_12129</name>
</gene>
<evidence type="ECO:0000313" key="1">
    <source>
        <dbReference type="EMBL" id="SMO89933.1"/>
    </source>
</evidence>
<keyword evidence="2" id="KW-1185">Reference proteome</keyword>
<dbReference type="Proteomes" id="UP000317593">
    <property type="component" value="Unassembled WGS sequence"/>
</dbReference>
<proteinExistence type="predicted"/>
<accession>A0A521F1A3</accession>
<reference evidence="1 2" key="1">
    <citation type="submission" date="2017-05" db="EMBL/GenBank/DDBJ databases">
        <authorList>
            <person name="Varghese N."/>
            <person name="Submissions S."/>
        </authorList>
    </citation>
    <scope>NUCLEOTIDE SEQUENCE [LARGE SCALE GENOMIC DNA]</scope>
    <source>
        <strain evidence="1 2">DSM 21194</strain>
    </source>
</reference>
<dbReference type="OrthoDB" id="1100205at2"/>
<dbReference type="EMBL" id="FXTH01000021">
    <property type="protein sequence ID" value="SMO89933.1"/>
    <property type="molecule type" value="Genomic_DNA"/>
</dbReference>
<dbReference type="AlphaFoldDB" id="A0A521F1A3"/>